<reference evidence="1 2" key="1">
    <citation type="submission" date="2019-10" db="EMBL/GenBank/DDBJ databases">
        <authorList>
            <person name="Palmer J.M."/>
        </authorList>
    </citation>
    <scope>NUCLEOTIDE SEQUENCE [LARGE SCALE GENOMIC DNA]</scope>
    <source>
        <strain evidence="1 2">TWF696</strain>
    </source>
</reference>
<evidence type="ECO:0008006" key="3">
    <source>
        <dbReference type="Google" id="ProtNLM"/>
    </source>
</evidence>
<protein>
    <recommendedName>
        <fullName evidence="3">DUF2235 domain-containing protein</fullName>
    </recommendedName>
</protein>
<accession>A0AAV9V691</accession>
<evidence type="ECO:0000313" key="2">
    <source>
        <dbReference type="Proteomes" id="UP001375240"/>
    </source>
</evidence>
<sequence>MYAIFDSPMQNAIRSHPDHLKIQRSLNALWHDETGETSPDPLIYYDGVRDRPPNQVFLGLGPHIDAGSLSRWAEPTYRKVYEAVFSGNPEKHDAWDLGVRKDAVQDLFKAQSHSSVFRAFQGWTALTPARAREGSILLYPNVQATVAYMLLRPFFRPPENEADTMDATKWTFDESGCFFPGTWKEQSQYLSRSSHPHLRFEECLVHVPDINPGDTVWWHSDVSIARNTSRYTENE</sequence>
<keyword evidence="2" id="KW-1185">Reference proteome</keyword>
<dbReference type="SUPFAM" id="SSF51197">
    <property type="entry name" value="Clavaminate synthase-like"/>
    <property type="match status" value="1"/>
</dbReference>
<organism evidence="1 2">
    <name type="scientific">Orbilia brochopaga</name>
    <dbReference type="NCBI Taxonomy" id="3140254"/>
    <lineage>
        <taxon>Eukaryota</taxon>
        <taxon>Fungi</taxon>
        <taxon>Dikarya</taxon>
        <taxon>Ascomycota</taxon>
        <taxon>Pezizomycotina</taxon>
        <taxon>Orbiliomycetes</taxon>
        <taxon>Orbiliales</taxon>
        <taxon>Orbiliaceae</taxon>
        <taxon>Orbilia</taxon>
    </lineage>
</organism>
<dbReference type="Proteomes" id="UP001375240">
    <property type="component" value="Unassembled WGS sequence"/>
</dbReference>
<dbReference type="PANTHER" id="PTHR30613">
    <property type="entry name" value="UNCHARACTERIZED PROTEIN YBIU-RELATED"/>
    <property type="match status" value="1"/>
</dbReference>
<proteinExistence type="predicted"/>
<evidence type="ECO:0000313" key="1">
    <source>
        <dbReference type="EMBL" id="KAK6355095.1"/>
    </source>
</evidence>
<dbReference type="PANTHER" id="PTHR30613:SF1">
    <property type="entry name" value="DUF1479 DOMAIN PROTEIN (AFU_ORTHOLOGUE AFUA_5G09280)"/>
    <property type="match status" value="1"/>
</dbReference>
<dbReference type="InterPro" id="IPR027443">
    <property type="entry name" value="IPNS-like_sf"/>
</dbReference>
<dbReference type="Pfam" id="PF07350">
    <property type="entry name" value="Gig2-like"/>
    <property type="match status" value="1"/>
</dbReference>
<dbReference type="AlphaFoldDB" id="A0AAV9V691"/>
<dbReference type="InterPro" id="IPR010856">
    <property type="entry name" value="Gig2-like"/>
</dbReference>
<dbReference type="Gene3D" id="2.60.120.330">
    <property type="entry name" value="B-lactam Antibiotic, Isopenicillin N Synthase, Chain"/>
    <property type="match status" value="1"/>
</dbReference>
<dbReference type="EMBL" id="JAVHNQ010000002">
    <property type="protein sequence ID" value="KAK6355095.1"/>
    <property type="molecule type" value="Genomic_DNA"/>
</dbReference>
<name>A0AAV9V691_9PEZI</name>
<gene>
    <name evidence="1" type="ORF">TWF696_004219</name>
</gene>
<comment type="caution">
    <text evidence="1">The sequence shown here is derived from an EMBL/GenBank/DDBJ whole genome shotgun (WGS) entry which is preliminary data.</text>
</comment>